<accession>W3XES6</accession>
<dbReference type="Pfam" id="PF01494">
    <property type="entry name" value="FAD_binding_3"/>
    <property type="match status" value="2"/>
</dbReference>
<dbReference type="InParanoid" id="W3XES6"/>
<dbReference type="GO" id="GO:0071949">
    <property type="term" value="F:FAD binding"/>
    <property type="evidence" value="ECO:0007669"/>
    <property type="project" value="InterPro"/>
</dbReference>
<dbReference type="KEGG" id="pfy:PFICI_05567"/>
<comment type="similarity">
    <text evidence="3">Belongs to the paxM FAD-dependent monooxygenase family.</text>
</comment>
<dbReference type="PANTHER" id="PTHR47356">
    <property type="entry name" value="FAD-DEPENDENT MONOOXYGENASE ASQG-RELATED"/>
    <property type="match status" value="1"/>
</dbReference>
<dbReference type="OrthoDB" id="10029326at2759"/>
<dbReference type="GeneID" id="19270580"/>
<dbReference type="Gene3D" id="3.50.50.60">
    <property type="entry name" value="FAD/NAD(P)-binding domain"/>
    <property type="match status" value="1"/>
</dbReference>
<evidence type="ECO:0000256" key="3">
    <source>
        <dbReference type="ARBA" id="ARBA00007992"/>
    </source>
</evidence>
<dbReference type="PRINTS" id="PR00420">
    <property type="entry name" value="RNGMNOXGNASE"/>
</dbReference>
<keyword evidence="6" id="KW-0560">Oxidoreductase</keyword>
<dbReference type="SUPFAM" id="SSF51905">
    <property type="entry name" value="FAD/NAD(P)-binding domain"/>
    <property type="match status" value="1"/>
</dbReference>
<feature type="domain" description="FAD-binding" evidence="8">
    <location>
        <begin position="319"/>
        <end position="379"/>
    </location>
</feature>
<sequence>MLEEKKPFHIIVAGGGLVGLNAAHIFQTLRTALAGSRDIQFTILESHSTITPYIGSLLALWPSTFRVYDQLGLTSALKPVLDETVTTVNFRADTGKIINRLTELGPLMERRHGHGFRVCHRPKFAETLYETLSEETKGRVLLNKRVVDVETEADGVKVICEDGTVVAGDILIGADGVRSRVRTCMQRLKAKAQSANAGGESGSSEEDGANAAPEKGAASDDKEKSPYLGTFRMLFGNVPGGAIPDLPMGTNHEGASNGLSTQILTGTTQSWWAVYEQIPTPTHERKRYTEEDKQAFIEKYGDAYMAPGITLKQVLEYNSGDIGMISLEEGSVPSWTCGRVVLVGDAVRKVEPHAGAGFNSGLADIVTLANKLYALLNKKEEEDSSAAGPTTAELERAFQDYERERLQLMPTVDKMCRRRARQVTWTSWKYRIYATWIVKHKPIVKLGIKYVLAPIFRDAPVLAWLPEHNLPKHEVKYKYHGSQGTQAAVPAIAEVEA</sequence>
<proteinExistence type="inferred from homology"/>
<evidence type="ECO:0000256" key="4">
    <source>
        <dbReference type="ARBA" id="ARBA00022630"/>
    </source>
</evidence>
<dbReference type="AlphaFoldDB" id="W3XES6"/>
<organism evidence="9 10">
    <name type="scientific">Pestalotiopsis fici (strain W106-1 / CGMCC3.15140)</name>
    <dbReference type="NCBI Taxonomy" id="1229662"/>
    <lineage>
        <taxon>Eukaryota</taxon>
        <taxon>Fungi</taxon>
        <taxon>Dikarya</taxon>
        <taxon>Ascomycota</taxon>
        <taxon>Pezizomycotina</taxon>
        <taxon>Sordariomycetes</taxon>
        <taxon>Xylariomycetidae</taxon>
        <taxon>Amphisphaeriales</taxon>
        <taxon>Sporocadaceae</taxon>
        <taxon>Pestalotiopsis</taxon>
    </lineage>
</organism>
<dbReference type="Proteomes" id="UP000030651">
    <property type="component" value="Unassembled WGS sequence"/>
</dbReference>
<dbReference type="EMBL" id="KI912111">
    <property type="protein sequence ID" value="ETS83691.1"/>
    <property type="molecule type" value="Genomic_DNA"/>
</dbReference>
<gene>
    <name evidence="9" type="ORF">PFICI_05567</name>
</gene>
<evidence type="ECO:0000256" key="1">
    <source>
        <dbReference type="ARBA" id="ARBA00001974"/>
    </source>
</evidence>
<protein>
    <recommendedName>
        <fullName evidence="8">FAD-binding domain-containing protein</fullName>
    </recommendedName>
</protein>
<evidence type="ECO:0000256" key="5">
    <source>
        <dbReference type="ARBA" id="ARBA00022827"/>
    </source>
</evidence>
<evidence type="ECO:0000313" key="9">
    <source>
        <dbReference type="EMBL" id="ETS83691.1"/>
    </source>
</evidence>
<dbReference type="InterPro" id="IPR036188">
    <property type="entry name" value="FAD/NAD-bd_sf"/>
</dbReference>
<evidence type="ECO:0000256" key="7">
    <source>
        <dbReference type="SAM" id="MobiDB-lite"/>
    </source>
</evidence>
<dbReference type="GO" id="GO:0004497">
    <property type="term" value="F:monooxygenase activity"/>
    <property type="evidence" value="ECO:0007669"/>
    <property type="project" value="InterPro"/>
</dbReference>
<feature type="domain" description="FAD-binding" evidence="8">
    <location>
        <begin position="10"/>
        <end position="186"/>
    </location>
</feature>
<evidence type="ECO:0000256" key="2">
    <source>
        <dbReference type="ARBA" id="ARBA00005179"/>
    </source>
</evidence>
<evidence type="ECO:0000256" key="6">
    <source>
        <dbReference type="ARBA" id="ARBA00023002"/>
    </source>
</evidence>
<keyword evidence="5" id="KW-0274">FAD</keyword>
<dbReference type="InterPro" id="IPR050562">
    <property type="entry name" value="FAD_mOase_fung"/>
</dbReference>
<keyword evidence="10" id="KW-1185">Reference proteome</keyword>
<feature type="region of interest" description="Disordered" evidence="7">
    <location>
        <begin position="191"/>
        <end position="223"/>
    </location>
</feature>
<evidence type="ECO:0000313" key="10">
    <source>
        <dbReference type="Proteomes" id="UP000030651"/>
    </source>
</evidence>
<comment type="pathway">
    <text evidence="2">Secondary metabolite biosynthesis.</text>
</comment>
<dbReference type="RefSeq" id="XP_007832339.1">
    <property type="nucleotide sequence ID" value="XM_007834148.1"/>
</dbReference>
<name>W3XES6_PESFW</name>
<evidence type="ECO:0000259" key="8">
    <source>
        <dbReference type="Pfam" id="PF01494"/>
    </source>
</evidence>
<dbReference type="PANTHER" id="PTHR47356:SF2">
    <property type="entry name" value="FAD-BINDING DOMAIN-CONTAINING PROTEIN-RELATED"/>
    <property type="match status" value="1"/>
</dbReference>
<dbReference type="HOGENOM" id="CLU_009665_12_2_1"/>
<keyword evidence="4" id="KW-0285">Flavoprotein</keyword>
<dbReference type="STRING" id="1229662.W3XES6"/>
<dbReference type="InterPro" id="IPR002938">
    <property type="entry name" value="FAD-bd"/>
</dbReference>
<reference evidence="10" key="1">
    <citation type="journal article" date="2015" name="BMC Genomics">
        <title>Genomic and transcriptomic analysis of the endophytic fungus Pestalotiopsis fici reveals its lifestyle and high potential for synthesis of natural products.</title>
        <authorList>
            <person name="Wang X."/>
            <person name="Zhang X."/>
            <person name="Liu L."/>
            <person name="Xiang M."/>
            <person name="Wang W."/>
            <person name="Sun X."/>
            <person name="Che Y."/>
            <person name="Guo L."/>
            <person name="Liu G."/>
            <person name="Guo L."/>
            <person name="Wang C."/>
            <person name="Yin W.B."/>
            <person name="Stadler M."/>
            <person name="Zhang X."/>
            <person name="Liu X."/>
        </authorList>
    </citation>
    <scope>NUCLEOTIDE SEQUENCE [LARGE SCALE GENOMIC DNA]</scope>
    <source>
        <strain evidence="10">W106-1 / CGMCC3.15140</strain>
    </source>
</reference>
<comment type="cofactor">
    <cofactor evidence="1">
        <name>FAD</name>
        <dbReference type="ChEBI" id="CHEBI:57692"/>
    </cofactor>
</comment>